<evidence type="ECO:0000256" key="1">
    <source>
        <dbReference type="ARBA" id="ARBA00022490"/>
    </source>
</evidence>
<comment type="domain">
    <text evidence="8">The N-terminal domain determines nucleotide recognition and specific binding, while the C-terminal domain determines the specific binding to the target protein.</text>
</comment>
<dbReference type="Proteomes" id="UP000054387">
    <property type="component" value="Unassembled WGS sequence"/>
</dbReference>
<keyword evidence="11" id="KW-1185">Reference proteome</keyword>
<dbReference type="RefSeq" id="WP_058582257.1">
    <property type="nucleotide sequence ID" value="NZ_LOPU01000029.1"/>
</dbReference>
<dbReference type="GO" id="GO:0061603">
    <property type="term" value="F:molybdenum cofactor guanylyltransferase activity"/>
    <property type="evidence" value="ECO:0007669"/>
    <property type="project" value="UniProtKB-EC"/>
</dbReference>
<dbReference type="GO" id="GO:0005737">
    <property type="term" value="C:cytoplasm"/>
    <property type="evidence" value="ECO:0007669"/>
    <property type="project" value="UniProtKB-SubCell"/>
</dbReference>
<keyword evidence="1 8" id="KW-0963">Cytoplasm</keyword>
<feature type="binding site" evidence="8">
    <location>
        <position position="48"/>
    </location>
    <ligand>
        <name>GTP</name>
        <dbReference type="ChEBI" id="CHEBI:37565"/>
    </ligand>
</feature>
<dbReference type="SUPFAM" id="SSF53448">
    <property type="entry name" value="Nucleotide-diphospho-sugar transferases"/>
    <property type="match status" value="1"/>
</dbReference>
<feature type="binding site" evidence="8">
    <location>
        <begin position="7"/>
        <end position="9"/>
    </location>
    <ligand>
        <name>GTP</name>
        <dbReference type="ChEBI" id="CHEBI:37565"/>
    </ligand>
</feature>
<evidence type="ECO:0000256" key="8">
    <source>
        <dbReference type="HAMAP-Rule" id="MF_00316"/>
    </source>
</evidence>
<keyword evidence="10" id="KW-0548">Nucleotidyltransferase</keyword>
<dbReference type="EMBL" id="LOPU01000029">
    <property type="protein sequence ID" value="KTG09104.1"/>
    <property type="molecule type" value="Genomic_DNA"/>
</dbReference>
<dbReference type="CDD" id="cd02503">
    <property type="entry name" value="MobA"/>
    <property type="match status" value="1"/>
</dbReference>
<feature type="binding site" evidence="8">
    <location>
        <position position="73"/>
    </location>
    <ligand>
        <name>GTP</name>
        <dbReference type="ChEBI" id="CHEBI:37565"/>
    </ligand>
</feature>
<dbReference type="InterPro" id="IPR025877">
    <property type="entry name" value="MobA-like_NTP_Trfase"/>
</dbReference>
<evidence type="ECO:0000256" key="2">
    <source>
        <dbReference type="ARBA" id="ARBA00022679"/>
    </source>
</evidence>
<keyword evidence="5 8" id="KW-0460">Magnesium</keyword>
<evidence type="ECO:0000259" key="9">
    <source>
        <dbReference type="Pfam" id="PF12804"/>
    </source>
</evidence>
<comment type="similarity">
    <text evidence="8">Belongs to the MobA family.</text>
</comment>
<accession>A0A0W1R7B8</accession>
<keyword evidence="3 8" id="KW-0479">Metal-binding</keyword>
<feature type="binding site" evidence="8">
    <location>
        <position position="102"/>
    </location>
    <ligand>
        <name>GTP</name>
        <dbReference type="ChEBI" id="CHEBI:37565"/>
    </ligand>
</feature>
<comment type="catalytic activity">
    <reaction evidence="8">
        <text>Mo-molybdopterin + GTP + H(+) = Mo-molybdopterin guanine dinucleotide + diphosphate</text>
        <dbReference type="Rhea" id="RHEA:34243"/>
        <dbReference type="ChEBI" id="CHEBI:15378"/>
        <dbReference type="ChEBI" id="CHEBI:33019"/>
        <dbReference type="ChEBI" id="CHEBI:37565"/>
        <dbReference type="ChEBI" id="CHEBI:71302"/>
        <dbReference type="ChEBI" id="CHEBI:71310"/>
        <dbReference type="EC" id="2.7.7.77"/>
    </reaction>
</comment>
<dbReference type="GO" id="GO:0005525">
    <property type="term" value="F:GTP binding"/>
    <property type="evidence" value="ECO:0007669"/>
    <property type="project" value="UniProtKB-UniRule"/>
</dbReference>
<dbReference type="HAMAP" id="MF_00316">
    <property type="entry name" value="MobA"/>
    <property type="match status" value="1"/>
</dbReference>
<comment type="cofactor">
    <cofactor evidence="8">
        <name>Mg(2+)</name>
        <dbReference type="ChEBI" id="CHEBI:18420"/>
    </cofactor>
</comment>
<sequence length="209" mass="22846">MRTAVIIAGGRSTRFGDADKATADLAGTPMIRRVGDRLVGVVDELVVNCRADQRAAVLEAFEGYPHPVSIVEDETPDEGPMSGIRTGLRAASGEYAVVVACDMPFVDPGVISYLFERVEEHDAAVPQLEDKWFQTTHAVYRAEAMADACDEALAEGARKIIDPLFELDYVVVDESAVSEHGRLRTFENLNTREEFEEAADELASGDNRI</sequence>
<reference evidence="10 11" key="1">
    <citation type="submission" date="2015-12" db="EMBL/GenBank/DDBJ databases">
        <title>Haloprofundus marisrubri gen. nov., sp. nov., an extremely halophilic archaeon isolated from the Discovery deep brine-seawater interface in the Red Sea.</title>
        <authorList>
            <person name="Zhang G."/>
            <person name="Stingl U."/>
            <person name="Rashid M."/>
        </authorList>
    </citation>
    <scope>NUCLEOTIDE SEQUENCE [LARGE SCALE GENOMIC DNA]</scope>
    <source>
        <strain evidence="10 11">SB9</strain>
    </source>
</reference>
<dbReference type="PANTHER" id="PTHR19136:SF81">
    <property type="entry name" value="MOLYBDENUM COFACTOR GUANYLYLTRANSFERASE"/>
    <property type="match status" value="1"/>
</dbReference>
<dbReference type="PANTHER" id="PTHR19136">
    <property type="entry name" value="MOLYBDENUM COFACTOR GUANYLYLTRANSFERASE"/>
    <property type="match status" value="1"/>
</dbReference>
<dbReference type="OrthoDB" id="28434at2157"/>
<gene>
    <name evidence="8" type="primary">mobA</name>
    <name evidence="10" type="ORF">AUR64_15005</name>
</gene>
<dbReference type="Pfam" id="PF12804">
    <property type="entry name" value="NTP_transf_3"/>
    <property type="match status" value="1"/>
</dbReference>
<protein>
    <recommendedName>
        <fullName evidence="8">Probable molybdenum cofactor guanylyltransferase</fullName>
        <shortName evidence="8">MoCo guanylyltransferase</shortName>
        <ecNumber evidence="8">2.7.7.77</ecNumber>
    </recommendedName>
    <alternativeName>
        <fullName evidence="8">GTP:molybdopterin guanylyltransferase</fullName>
    </alternativeName>
    <alternativeName>
        <fullName evidence="8">Mo-MPT guanylyltransferase</fullName>
    </alternativeName>
    <alternativeName>
        <fullName evidence="8">Molybdopterin guanylyltransferase</fullName>
    </alternativeName>
    <alternativeName>
        <fullName evidence="8">Molybdopterin-guanine dinucleotide synthase</fullName>
        <shortName evidence="8">MGD synthase</shortName>
    </alternativeName>
</protein>
<keyword evidence="7 8" id="KW-0501">Molybdenum cofactor biosynthesis</keyword>
<evidence type="ECO:0000313" key="11">
    <source>
        <dbReference type="Proteomes" id="UP000054387"/>
    </source>
</evidence>
<keyword evidence="2 8" id="KW-0808">Transferase</keyword>
<evidence type="ECO:0000256" key="5">
    <source>
        <dbReference type="ARBA" id="ARBA00022842"/>
    </source>
</evidence>
<dbReference type="InterPro" id="IPR013482">
    <property type="entry name" value="Molybde_CF_guanTrfase"/>
</dbReference>
<dbReference type="STRING" id="1514971.AUR64_15005"/>
<evidence type="ECO:0000256" key="7">
    <source>
        <dbReference type="ARBA" id="ARBA00023150"/>
    </source>
</evidence>
<name>A0A0W1R7B8_9EURY</name>
<proteinExistence type="inferred from homology"/>
<dbReference type="AlphaFoldDB" id="A0A0W1R7B8"/>
<organism evidence="10 11">
    <name type="scientific">Haloprofundus marisrubri</name>
    <dbReference type="NCBI Taxonomy" id="1514971"/>
    <lineage>
        <taxon>Archaea</taxon>
        <taxon>Methanobacteriati</taxon>
        <taxon>Methanobacteriota</taxon>
        <taxon>Stenosarchaea group</taxon>
        <taxon>Halobacteria</taxon>
        <taxon>Halobacteriales</taxon>
        <taxon>Haloferacaceae</taxon>
        <taxon>Haloprofundus</taxon>
    </lineage>
</organism>
<keyword evidence="4 8" id="KW-0547">Nucleotide-binding</keyword>
<feature type="domain" description="MobA-like NTP transferase" evidence="9">
    <location>
        <begin position="4"/>
        <end position="162"/>
    </location>
</feature>
<evidence type="ECO:0000256" key="6">
    <source>
        <dbReference type="ARBA" id="ARBA00023134"/>
    </source>
</evidence>
<dbReference type="EC" id="2.7.7.77" evidence="8"/>
<evidence type="ECO:0000256" key="4">
    <source>
        <dbReference type="ARBA" id="ARBA00022741"/>
    </source>
</evidence>
<dbReference type="InterPro" id="IPR029044">
    <property type="entry name" value="Nucleotide-diphossugar_trans"/>
</dbReference>
<feature type="binding site" evidence="8">
    <location>
        <position position="20"/>
    </location>
    <ligand>
        <name>GTP</name>
        <dbReference type="ChEBI" id="CHEBI:37565"/>
    </ligand>
</feature>
<comment type="function">
    <text evidence="8">Transfers a GMP moiety from GTP to Mo-molybdopterin (Mo-MPT) cofactor (Moco or molybdenum cofactor) to form Mo-molybdopterin guanine dinucleotide (Mo-MGD) cofactor.</text>
</comment>
<comment type="caution">
    <text evidence="10">The sequence shown here is derived from an EMBL/GenBank/DDBJ whole genome shotgun (WGS) entry which is preliminary data.</text>
</comment>
<dbReference type="Gene3D" id="3.90.550.10">
    <property type="entry name" value="Spore Coat Polysaccharide Biosynthesis Protein SpsA, Chain A"/>
    <property type="match status" value="1"/>
</dbReference>
<comment type="subcellular location">
    <subcellularLocation>
        <location evidence="8">Cytoplasm</location>
    </subcellularLocation>
</comment>
<feature type="binding site" evidence="8">
    <location>
        <position position="102"/>
    </location>
    <ligand>
        <name>Mg(2+)</name>
        <dbReference type="ChEBI" id="CHEBI:18420"/>
    </ligand>
</feature>
<keyword evidence="6 8" id="KW-0342">GTP-binding</keyword>
<dbReference type="GO" id="GO:0046872">
    <property type="term" value="F:metal ion binding"/>
    <property type="evidence" value="ECO:0007669"/>
    <property type="project" value="UniProtKB-KW"/>
</dbReference>
<dbReference type="GO" id="GO:0006777">
    <property type="term" value="P:Mo-molybdopterin cofactor biosynthetic process"/>
    <property type="evidence" value="ECO:0007669"/>
    <property type="project" value="UniProtKB-KW"/>
</dbReference>
<evidence type="ECO:0000313" key="10">
    <source>
        <dbReference type="EMBL" id="KTG09104.1"/>
    </source>
</evidence>
<evidence type="ECO:0000256" key="3">
    <source>
        <dbReference type="ARBA" id="ARBA00022723"/>
    </source>
</evidence>